<feature type="compositionally biased region" description="Basic and acidic residues" evidence="1">
    <location>
        <begin position="26"/>
        <end position="39"/>
    </location>
</feature>
<organism evidence="2 3">
    <name type="scientific">Chlamydomonas incerta</name>
    <dbReference type="NCBI Taxonomy" id="51695"/>
    <lineage>
        <taxon>Eukaryota</taxon>
        <taxon>Viridiplantae</taxon>
        <taxon>Chlorophyta</taxon>
        <taxon>core chlorophytes</taxon>
        <taxon>Chlorophyceae</taxon>
        <taxon>CS clade</taxon>
        <taxon>Chlamydomonadales</taxon>
        <taxon>Chlamydomonadaceae</taxon>
        <taxon>Chlamydomonas</taxon>
    </lineage>
</organism>
<name>A0A835W6U7_CHLIN</name>
<feature type="region of interest" description="Disordered" evidence="1">
    <location>
        <begin position="561"/>
        <end position="580"/>
    </location>
</feature>
<sequence>MMLKRSAPASENAWPAQKAKSGNIQLDERRTESRARTEEPAASAMSLDHIVRSIDLESQRAFVGALPSEDAVRAPDRHRDWWHVALPGRVTSALTFAASKWRHLSHIRLDLHAASLAPPDDTPPAAAAAAADPLGPLNGRHSVSACYAAAFAAAAAAGVRLPGVTSLQLRVSSAELWALAAAEAAAAALGERGGWPVLPIDADEAAAAALRRRAAAALVLSPALAAALAALFPCLAELSLVGPWASPDKTAAAAFAALSPAALPALTRLRLPVRVAASRHLRLLTATRALTISGEDLRPLPALAAAMARVSVGGEAGADAGRPTTRTQLALQALTCLQELTLSHVCVQRLLEGPAAELPAGLQRIRLVQASFLLPPDVPAAADAAAAALLRSAAAAELHVHHLLLDWPALLLSVAVLQPKTAAATAAAALDAGTGVLRLGSGAGGSSSSASRRTRFGRGFGRRGGLSGFGDFGPGWEPSAPLDVPQLAALVRALAAPLGLDVLHVDAVDVTGRQRSQHSLTDAAAAAVAAAGGGGGGAAAVPVLERAWRVLEAFAAGGPDAALALAPPPPPRQQQQQQQAQELWAAPVVAPAAVAGPLPPVLPPAAFAHPDGDRRRLHRLGSDDLDGKARRLLRLLCGAAQLLGRSGAVGGGSSGGGGLSRRAADATAAAAAARATTPAPAPAAVFPVWLARPPAVLSGAAPTAAAAAHTAKLCEAVPAALPRLLRLLPRGWFLYVGHSCERELARCLQSAAAAAAAAVGDDASRDSHLRYSGAVWMAVLPECRPRGVCVDGVFAGRLRCVGEGQWGGEGSAGAVPSPPAGPQPPPEQPEQLVPMLPGALAAFAAAAWVAEEDEEGAELEEAAAVAAVGPHVADMDLSAAFDLEFPVGAMPGGGLAGDQEGDEVWGAAGPGHDGGGDDVIGGPLDLMELDG</sequence>
<dbReference type="EMBL" id="JAEHOC010000008">
    <property type="protein sequence ID" value="KAG2439513.1"/>
    <property type="molecule type" value="Genomic_DNA"/>
</dbReference>
<keyword evidence="3" id="KW-1185">Reference proteome</keyword>
<evidence type="ECO:0000313" key="3">
    <source>
        <dbReference type="Proteomes" id="UP000650467"/>
    </source>
</evidence>
<feature type="region of interest" description="Disordered" evidence="1">
    <location>
        <begin position="1"/>
        <end position="43"/>
    </location>
</feature>
<evidence type="ECO:0000256" key="1">
    <source>
        <dbReference type="SAM" id="MobiDB-lite"/>
    </source>
</evidence>
<feature type="compositionally biased region" description="Pro residues" evidence="1">
    <location>
        <begin position="816"/>
        <end position="828"/>
    </location>
</feature>
<reference evidence="2" key="1">
    <citation type="journal article" date="2020" name="bioRxiv">
        <title>Comparative genomics of Chlamydomonas.</title>
        <authorList>
            <person name="Craig R.J."/>
            <person name="Hasan A.R."/>
            <person name="Ness R.W."/>
            <person name="Keightley P.D."/>
        </authorList>
    </citation>
    <scope>NUCLEOTIDE SEQUENCE</scope>
    <source>
        <strain evidence="2">SAG 7.73</strain>
    </source>
</reference>
<gene>
    <name evidence="2" type="ORF">HXX76_004866</name>
</gene>
<dbReference type="AlphaFoldDB" id="A0A835W6U7"/>
<evidence type="ECO:0000313" key="2">
    <source>
        <dbReference type="EMBL" id="KAG2439513.1"/>
    </source>
</evidence>
<feature type="region of interest" description="Disordered" evidence="1">
    <location>
        <begin position="808"/>
        <end position="832"/>
    </location>
</feature>
<accession>A0A835W6U7</accession>
<dbReference type="OrthoDB" id="552059at2759"/>
<proteinExistence type="predicted"/>
<dbReference type="Proteomes" id="UP000650467">
    <property type="component" value="Unassembled WGS sequence"/>
</dbReference>
<protein>
    <submittedName>
        <fullName evidence="2">Uncharacterized protein</fullName>
    </submittedName>
</protein>
<comment type="caution">
    <text evidence="2">The sequence shown here is derived from an EMBL/GenBank/DDBJ whole genome shotgun (WGS) entry which is preliminary data.</text>
</comment>